<dbReference type="Proteomes" id="UP000824890">
    <property type="component" value="Unassembled WGS sequence"/>
</dbReference>
<evidence type="ECO:0000256" key="1">
    <source>
        <dbReference type="SAM" id="MobiDB-lite"/>
    </source>
</evidence>
<name>A0ABQ8DL79_BRANA</name>
<sequence length="67" mass="7669">MLNWSVLQQKTNNNFISSSGSHRSSQQSHHRFERKRLFNFSPRGKKDNGSGGCSPVRRVNHLPCLES</sequence>
<proteinExistence type="predicted"/>
<feature type="compositionally biased region" description="Low complexity" evidence="1">
    <location>
        <begin position="17"/>
        <end position="27"/>
    </location>
</feature>
<organism evidence="2 3">
    <name type="scientific">Brassica napus</name>
    <name type="common">Rape</name>
    <dbReference type="NCBI Taxonomy" id="3708"/>
    <lineage>
        <taxon>Eukaryota</taxon>
        <taxon>Viridiplantae</taxon>
        <taxon>Streptophyta</taxon>
        <taxon>Embryophyta</taxon>
        <taxon>Tracheophyta</taxon>
        <taxon>Spermatophyta</taxon>
        <taxon>Magnoliopsida</taxon>
        <taxon>eudicotyledons</taxon>
        <taxon>Gunneridae</taxon>
        <taxon>Pentapetalae</taxon>
        <taxon>rosids</taxon>
        <taxon>malvids</taxon>
        <taxon>Brassicales</taxon>
        <taxon>Brassicaceae</taxon>
        <taxon>Brassiceae</taxon>
        <taxon>Brassica</taxon>
    </lineage>
</organism>
<dbReference type="EMBL" id="JAGKQM010000004">
    <property type="protein sequence ID" value="KAH0930107.1"/>
    <property type="molecule type" value="Genomic_DNA"/>
</dbReference>
<feature type="region of interest" description="Disordered" evidence="1">
    <location>
        <begin position="13"/>
        <end position="56"/>
    </location>
</feature>
<comment type="caution">
    <text evidence="2">The sequence shown here is derived from an EMBL/GenBank/DDBJ whole genome shotgun (WGS) entry which is preliminary data.</text>
</comment>
<accession>A0ABQ8DL79</accession>
<evidence type="ECO:0000313" key="2">
    <source>
        <dbReference type="EMBL" id="KAH0930107.1"/>
    </source>
</evidence>
<evidence type="ECO:0000313" key="3">
    <source>
        <dbReference type="Proteomes" id="UP000824890"/>
    </source>
</evidence>
<gene>
    <name evidence="2" type="ORF">HID58_015834</name>
</gene>
<keyword evidence="3" id="KW-1185">Reference proteome</keyword>
<reference evidence="2 3" key="1">
    <citation type="submission" date="2021-05" db="EMBL/GenBank/DDBJ databases">
        <title>Genome Assembly of Synthetic Allotetraploid Brassica napus Reveals Homoeologous Exchanges between Subgenomes.</title>
        <authorList>
            <person name="Davis J.T."/>
        </authorList>
    </citation>
    <scope>NUCLEOTIDE SEQUENCE [LARGE SCALE GENOMIC DNA]</scope>
    <source>
        <strain evidence="3">cv. Da-Ae</strain>
        <tissue evidence="2">Seedling</tissue>
    </source>
</reference>
<protein>
    <submittedName>
        <fullName evidence="2">Uncharacterized protein</fullName>
    </submittedName>
</protein>